<comment type="caution">
    <text evidence="2">The sequence shown here is derived from an EMBL/GenBank/DDBJ whole genome shotgun (WGS) entry which is preliminary data.</text>
</comment>
<protein>
    <submittedName>
        <fullName evidence="2">CoA synthetase</fullName>
    </submittedName>
</protein>
<dbReference type="EMBL" id="JADQDK010000001">
    <property type="protein sequence ID" value="MBW0138390.1"/>
    <property type="molecule type" value="Genomic_DNA"/>
</dbReference>
<feature type="region of interest" description="Disordered" evidence="1">
    <location>
        <begin position="210"/>
        <end position="229"/>
    </location>
</feature>
<organism evidence="2 3">
    <name type="scientific">Pseudonocardia abyssalis</name>
    <dbReference type="NCBI Taxonomy" id="2792008"/>
    <lineage>
        <taxon>Bacteria</taxon>
        <taxon>Bacillati</taxon>
        <taxon>Actinomycetota</taxon>
        <taxon>Actinomycetes</taxon>
        <taxon>Pseudonocardiales</taxon>
        <taxon>Pseudonocardiaceae</taxon>
        <taxon>Pseudonocardia</taxon>
    </lineage>
</organism>
<dbReference type="RefSeq" id="WP_218600718.1">
    <property type="nucleotide sequence ID" value="NZ_JADQDJ010000001.1"/>
</dbReference>
<keyword evidence="3" id="KW-1185">Reference proteome</keyword>
<evidence type="ECO:0000313" key="2">
    <source>
        <dbReference type="EMBL" id="MBW0138390.1"/>
    </source>
</evidence>
<evidence type="ECO:0000256" key="1">
    <source>
        <dbReference type="SAM" id="MobiDB-lite"/>
    </source>
</evidence>
<name>A0ABS6V1P7_9PSEU</name>
<sequence length="248" mass="26856">MNLGSRERMAVLLARELRDGWTVGTGVRSLVPAAACLLAQATHAPDLTVLAGGIYTNPRRLVALAAGLDCRPEATGDFVDVYQTTERGIDAIFHSGLQIDRFGNVNLHWVDRPQGRLRGPGVANTSFGHTAGRILLWLERHDPRVLVEHVDFVSIAGLRIRRRTRAELGMPNLGPAVLVTPSVLFAPDGGELLARSTHGTRDWAAVRRDTGWPLPDQPPPCTPEPTPEEISVLRSVVDPGGLLREAAS</sequence>
<dbReference type="Proteomes" id="UP000694287">
    <property type="component" value="Unassembled WGS sequence"/>
</dbReference>
<evidence type="ECO:0000313" key="3">
    <source>
        <dbReference type="Proteomes" id="UP000694287"/>
    </source>
</evidence>
<gene>
    <name evidence="2" type="ORF">I4I81_29605</name>
</gene>
<accession>A0ABS6V1P7</accession>
<reference evidence="2 3" key="1">
    <citation type="submission" date="2020-11" db="EMBL/GenBank/DDBJ databases">
        <title>Pseudonocardia abyssalis sp. nov. and Pseudonocardia oceani sp. nov., description and phylogenomic analysis of two novel actinomycetes isolated from the deep Southern Ocean.</title>
        <authorList>
            <person name="Parra J."/>
        </authorList>
    </citation>
    <scope>NUCLEOTIDE SEQUENCE [LARGE SCALE GENOMIC DNA]</scope>
    <source>
        <strain evidence="2 3">KRD-168</strain>
    </source>
</reference>
<proteinExistence type="predicted"/>
<feature type="compositionally biased region" description="Pro residues" evidence="1">
    <location>
        <begin position="215"/>
        <end position="225"/>
    </location>
</feature>